<dbReference type="InterPro" id="IPR010982">
    <property type="entry name" value="Lambda_DNA-bd_dom_sf"/>
</dbReference>
<gene>
    <name evidence="5" type="ORF">D9F05_17495</name>
</gene>
<protein>
    <submittedName>
        <fullName evidence="5">XRE family transcriptional regulator</fullName>
    </submittedName>
</protein>
<accession>A0A3L0YGV4</accession>
<dbReference type="CDD" id="cd06529">
    <property type="entry name" value="S24_LexA-like"/>
    <property type="match status" value="1"/>
</dbReference>
<keyword evidence="2" id="KW-0238">DNA-binding</keyword>
<dbReference type="InterPro" id="IPR015927">
    <property type="entry name" value="Peptidase_S24_S26A/B/C"/>
</dbReference>
<dbReference type="SUPFAM" id="SSF47413">
    <property type="entry name" value="lambda repressor-like DNA-binding domains"/>
    <property type="match status" value="1"/>
</dbReference>
<feature type="domain" description="HTH cro/C1-type" evidence="4">
    <location>
        <begin position="64"/>
        <end position="85"/>
    </location>
</feature>
<dbReference type="SUPFAM" id="SSF51306">
    <property type="entry name" value="LexA/Signal peptidase"/>
    <property type="match status" value="1"/>
</dbReference>
<dbReference type="EMBL" id="RNRV01000036">
    <property type="protein sequence ID" value="MHO06133.1"/>
    <property type="molecule type" value="Genomic_DNA"/>
</dbReference>
<evidence type="ECO:0000256" key="2">
    <source>
        <dbReference type="ARBA" id="ARBA00023125"/>
    </source>
</evidence>
<organism evidence="5">
    <name type="scientific">Escherichia coli</name>
    <dbReference type="NCBI Taxonomy" id="562"/>
    <lineage>
        <taxon>Bacteria</taxon>
        <taxon>Pseudomonadati</taxon>
        <taxon>Pseudomonadota</taxon>
        <taxon>Gammaproteobacteria</taxon>
        <taxon>Enterobacterales</taxon>
        <taxon>Enterobacteriaceae</taxon>
        <taxon>Escherichia</taxon>
    </lineage>
</organism>
<dbReference type="InterPro" id="IPR001387">
    <property type="entry name" value="Cro/C1-type_HTH"/>
</dbReference>
<dbReference type="Gene3D" id="1.10.260.40">
    <property type="entry name" value="lambda repressor-like DNA-binding domains"/>
    <property type="match status" value="1"/>
</dbReference>
<keyword evidence="1" id="KW-0805">Transcription regulation</keyword>
<dbReference type="GO" id="GO:0003677">
    <property type="term" value="F:DNA binding"/>
    <property type="evidence" value="ECO:0007669"/>
    <property type="project" value="UniProtKB-KW"/>
</dbReference>
<evidence type="ECO:0000259" key="4">
    <source>
        <dbReference type="PROSITE" id="PS50943"/>
    </source>
</evidence>
<dbReference type="PANTHER" id="PTHR40661:SF3">
    <property type="entry name" value="FELS-1 PROPHAGE TRANSCRIPTIONAL REGULATOR"/>
    <property type="match status" value="1"/>
</dbReference>
<sequence length="248" mass="28041">MSERYEEKPQAVQKDGEVSFLTTGMDTLSARLDALRGNLSYKAFAELVGMSESGMRKYFPPFNSLPTIDKALRIARVFNVNLEWLATGQGPKHPDVDAEQMVRRDEFDEEYALIDGYHVTVSTGHGAFNDDHEVKRKLAFRRKWLTFRKLNPDNLVVVFAKGDSMEPTIHSGDSILVDISKNQIEDGSIFVLRLGEELYAKRLQKNFDGGITIISDNRDDYPLQVVPANQLENLAVIGKVVWAGHDFF</sequence>
<dbReference type="InterPro" id="IPR039418">
    <property type="entry name" value="LexA-like"/>
</dbReference>
<dbReference type="Pfam" id="PF00717">
    <property type="entry name" value="Peptidase_S24"/>
    <property type="match status" value="1"/>
</dbReference>
<name>A0A3L0YGV4_ECOLX</name>
<evidence type="ECO:0000256" key="3">
    <source>
        <dbReference type="ARBA" id="ARBA00023163"/>
    </source>
</evidence>
<dbReference type="CDD" id="cd00093">
    <property type="entry name" value="HTH_XRE"/>
    <property type="match status" value="1"/>
</dbReference>
<evidence type="ECO:0000313" key="5">
    <source>
        <dbReference type="EMBL" id="MHO06133.1"/>
    </source>
</evidence>
<reference evidence="5" key="1">
    <citation type="submission" date="2018-10" db="EMBL/GenBank/DDBJ databases">
        <authorList>
            <consortium name="NARMS: The National Antimicrobial Resistance Monitoring System"/>
        </authorList>
    </citation>
    <scope>NUCLEOTIDE SEQUENCE [LARGE SCALE GENOMIC DNA]</scope>
    <source>
        <strain evidence="5">CVM N17EC0388</strain>
    </source>
</reference>
<evidence type="ECO:0000256" key="1">
    <source>
        <dbReference type="ARBA" id="ARBA00023015"/>
    </source>
</evidence>
<dbReference type="Gene3D" id="2.10.109.10">
    <property type="entry name" value="Umud Fragment, subunit A"/>
    <property type="match status" value="1"/>
</dbReference>
<dbReference type="AlphaFoldDB" id="A0A3L0YGV4"/>
<dbReference type="SMART" id="SM00530">
    <property type="entry name" value="HTH_XRE"/>
    <property type="match status" value="1"/>
</dbReference>
<dbReference type="PROSITE" id="PS50943">
    <property type="entry name" value="HTH_CROC1"/>
    <property type="match status" value="1"/>
</dbReference>
<keyword evidence="3" id="KW-0804">Transcription</keyword>
<dbReference type="InterPro" id="IPR036286">
    <property type="entry name" value="LexA/Signal_pep-like_sf"/>
</dbReference>
<comment type="caution">
    <text evidence="5">The sequence shown here is derived from an EMBL/GenBank/DDBJ whole genome shotgun (WGS) entry which is preliminary data.</text>
</comment>
<dbReference type="PANTHER" id="PTHR40661">
    <property type="match status" value="1"/>
</dbReference>
<proteinExistence type="predicted"/>